<dbReference type="Proteomes" id="UP000325577">
    <property type="component" value="Linkage Group LG13"/>
</dbReference>
<dbReference type="PANTHER" id="PTHR34778">
    <property type="entry name" value="OS02G0580700 PROTEIN"/>
    <property type="match status" value="1"/>
</dbReference>
<name>A0A5J5BE84_9ASTE</name>
<feature type="compositionally biased region" description="Basic and acidic residues" evidence="1">
    <location>
        <begin position="462"/>
        <end position="473"/>
    </location>
</feature>
<feature type="compositionally biased region" description="Basic and acidic residues" evidence="1">
    <location>
        <begin position="111"/>
        <end position="135"/>
    </location>
</feature>
<organism evidence="2 3">
    <name type="scientific">Nyssa sinensis</name>
    <dbReference type="NCBI Taxonomy" id="561372"/>
    <lineage>
        <taxon>Eukaryota</taxon>
        <taxon>Viridiplantae</taxon>
        <taxon>Streptophyta</taxon>
        <taxon>Embryophyta</taxon>
        <taxon>Tracheophyta</taxon>
        <taxon>Spermatophyta</taxon>
        <taxon>Magnoliopsida</taxon>
        <taxon>eudicotyledons</taxon>
        <taxon>Gunneridae</taxon>
        <taxon>Pentapetalae</taxon>
        <taxon>asterids</taxon>
        <taxon>Cornales</taxon>
        <taxon>Nyssaceae</taxon>
        <taxon>Nyssa</taxon>
    </lineage>
</organism>
<feature type="region of interest" description="Disordered" evidence="1">
    <location>
        <begin position="111"/>
        <end position="137"/>
    </location>
</feature>
<dbReference type="OrthoDB" id="657513at2759"/>
<keyword evidence="3" id="KW-1185">Reference proteome</keyword>
<gene>
    <name evidence="2" type="ORF">F0562_024976</name>
</gene>
<feature type="compositionally biased region" description="Polar residues" evidence="1">
    <location>
        <begin position="450"/>
        <end position="461"/>
    </location>
</feature>
<proteinExistence type="predicted"/>
<evidence type="ECO:0000256" key="1">
    <source>
        <dbReference type="SAM" id="MobiDB-lite"/>
    </source>
</evidence>
<sequence length="511" mass="57961">MDADERLTALKKAYADIILNTAKEAAARIMMSERKALRFQHELSVAKDEALQMLVRLKQMMDSKISEAEMTSLSQQRKIEELEAQLQEAEDIVRDLREELREVQAELERVTDDKLQNFDERDATPQKENSEENRLDTSQSIIFPPVSQNESVTASEMQNLTLNQRNEGHKCCSAIDSHRGNSYVGKHDLPSIIMRSKEPELYRNGCTQRIRAFERNLLDGDLSLSGQIDGVKNETSVREDEVGNGIHTIPTHKADNMCNIEKKVVHADNSCYQAQAVKSFRRKRKRATRYRKKTTPSYRHLPYQVMKRDQASDISFFKTHPSSINNNTQSGEDLSKMAPRLSSDTTEMVIQTGCAEVTESEAEFVEACSVQNMIDEDKVVIDKLVLTRQENGTAESSGDPVCRIDVEKVGVALVNLESKPSDSTNGISSQPVNDRIIKYTFQRKRKKESLSNSDGNASLEKSTLKRKTEEKQNDSLGPQKPSSLTESTRDSRRLAQVARQLISLSEKKWWQ</sequence>
<feature type="region of interest" description="Disordered" evidence="1">
    <location>
        <begin position="447"/>
        <end position="492"/>
    </location>
</feature>
<evidence type="ECO:0000313" key="2">
    <source>
        <dbReference type="EMBL" id="KAA8540886.1"/>
    </source>
</evidence>
<feature type="compositionally biased region" description="Polar residues" evidence="1">
    <location>
        <begin position="474"/>
        <end position="486"/>
    </location>
</feature>
<reference evidence="2 3" key="1">
    <citation type="submission" date="2019-09" db="EMBL/GenBank/DDBJ databases">
        <title>A chromosome-level genome assembly of the Chinese tupelo Nyssa sinensis.</title>
        <authorList>
            <person name="Yang X."/>
            <person name="Kang M."/>
            <person name="Yang Y."/>
            <person name="Xiong H."/>
            <person name="Wang M."/>
            <person name="Zhang Z."/>
            <person name="Wang Z."/>
            <person name="Wu H."/>
            <person name="Ma T."/>
            <person name="Liu J."/>
            <person name="Xi Z."/>
        </authorList>
    </citation>
    <scope>NUCLEOTIDE SEQUENCE [LARGE SCALE GENOMIC DNA]</scope>
    <source>
        <strain evidence="2">J267</strain>
        <tissue evidence="2">Leaf</tissue>
    </source>
</reference>
<dbReference type="PANTHER" id="PTHR34778:SF2">
    <property type="entry name" value="OS02G0580700 PROTEIN"/>
    <property type="match status" value="1"/>
</dbReference>
<dbReference type="AlphaFoldDB" id="A0A5J5BE84"/>
<protein>
    <submittedName>
        <fullName evidence="2">Uncharacterized protein</fullName>
    </submittedName>
</protein>
<evidence type="ECO:0000313" key="3">
    <source>
        <dbReference type="Proteomes" id="UP000325577"/>
    </source>
</evidence>
<accession>A0A5J5BE84</accession>
<dbReference type="EMBL" id="CM018036">
    <property type="protein sequence ID" value="KAA8540886.1"/>
    <property type="molecule type" value="Genomic_DNA"/>
</dbReference>